<dbReference type="InterPro" id="IPR029063">
    <property type="entry name" value="SAM-dependent_MTases_sf"/>
</dbReference>
<evidence type="ECO:0000313" key="7">
    <source>
        <dbReference type="EMBL" id="KEI70135.1"/>
    </source>
</evidence>
<name>A0A081K7K9_9GAMM</name>
<organism evidence="7 8">
    <name type="scientific">Endozoicomonas elysicola</name>
    <dbReference type="NCBI Taxonomy" id="305900"/>
    <lineage>
        <taxon>Bacteria</taxon>
        <taxon>Pseudomonadati</taxon>
        <taxon>Pseudomonadota</taxon>
        <taxon>Gammaproteobacteria</taxon>
        <taxon>Oceanospirillales</taxon>
        <taxon>Endozoicomonadaceae</taxon>
        <taxon>Endozoicomonas</taxon>
    </lineage>
</organism>
<feature type="active site" evidence="6">
    <location>
        <position position="385"/>
    </location>
</feature>
<evidence type="ECO:0000256" key="5">
    <source>
        <dbReference type="ARBA" id="ARBA00023098"/>
    </source>
</evidence>
<comment type="similarity">
    <text evidence="1">Belongs to the CFA/CMAS family.</text>
</comment>
<proteinExistence type="inferred from homology"/>
<dbReference type="InterPro" id="IPR003333">
    <property type="entry name" value="CMAS"/>
</dbReference>
<dbReference type="CDD" id="cd02440">
    <property type="entry name" value="AdoMet_MTases"/>
    <property type="match status" value="1"/>
</dbReference>
<keyword evidence="2" id="KW-0489">Methyltransferase</keyword>
<dbReference type="PANTHER" id="PTHR43667:SF2">
    <property type="entry name" value="FATTY ACID C-METHYL TRANSFERASE"/>
    <property type="match status" value="1"/>
</dbReference>
<dbReference type="Gene3D" id="3.40.50.150">
    <property type="entry name" value="Vaccinia Virus protein VP39"/>
    <property type="match status" value="1"/>
</dbReference>
<evidence type="ECO:0000313" key="8">
    <source>
        <dbReference type="Proteomes" id="UP000027997"/>
    </source>
</evidence>
<evidence type="ECO:0000256" key="6">
    <source>
        <dbReference type="PIRSR" id="PIRSR003085-1"/>
    </source>
</evidence>
<dbReference type="Proteomes" id="UP000027997">
    <property type="component" value="Unassembled WGS sequence"/>
</dbReference>
<dbReference type="InterPro" id="IPR050723">
    <property type="entry name" value="CFA/CMAS"/>
</dbReference>
<evidence type="ECO:0000256" key="4">
    <source>
        <dbReference type="ARBA" id="ARBA00022691"/>
    </source>
</evidence>
<dbReference type="EMBL" id="JOJP01000001">
    <property type="protein sequence ID" value="KEI70135.1"/>
    <property type="molecule type" value="Genomic_DNA"/>
</dbReference>
<dbReference type="SUPFAM" id="SSF53335">
    <property type="entry name" value="S-adenosyl-L-methionine-dependent methyltransferases"/>
    <property type="match status" value="1"/>
</dbReference>
<dbReference type="PANTHER" id="PTHR43667">
    <property type="entry name" value="CYCLOPROPANE-FATTY-ACYL-PHOSPHOLIPID SYNTHASE"/>
    <property type="match status" value="1"/>
</dbReference>
<keyword evidence="4" id="KW-0949">S-adenosyl-L-methionine</keyword>
<dbReference type="GO" id="GO:0032259">
    <property type="term" value="P:methylation"/>
    <property type="evidence" value="ECO:0007669"/>
    <property type="project" value="UniProtKB-KW"/>
</dbReference>
<reference evidence="7 8" key="1">
    <citation type="submission" date="2014-06" db="EMBL/GenBank/DDBJ databases">
        <title>Whole Genome Sequences of Three Symbiotic Endozoicomonas Bacteria.</title>
        <authorList>
            <person name="Neave M.J."/>
            <person name="Apprill A."/>
            <person name="Voolstra C.R."/>
        </authorList>
    </citation>
    <scope>NUCLEOTIDE SEQUENCE [LARGE SCALE GENOMIC DNA]</scope>
    <source>
        <strain evidence="7 8">DSM 22380</strain>
    </source>
</reference>
<protein>
    <submittedName>
        <fullName evidence="7">Cyclopropane-fatty-acyl-phospholipid synthase</fullName>
    </submittedName>
</protein>
<comment type="caution">
    <text evidence="7">The sequence shown here is derived from an EMBL/GenBank/DDBJ whole genome shotgun (WGS) entry which is preliminary data.</text>
</comment>
<dbReference type="Pfam" id="PF02353">
    <property type="entry name" value="CMAS"/>
    <property type="match status" value="1"/>
</dbReference>
<evidence type="ECO:0000256" key="1">
    <source>
        <dbReference type="ARBA" id="ARBA00010815"/>
    </source>
</evidence>
<keyword evidence="8" id="KW-1185">Reference proteome</keyword>
<dbReference type="AlphaFoldDB" id="A0A081K7K9"/>
<gene>
    <name evidence="7" type="ORF">GV64_04665</name>
</gene>
<keyword evidence="3" id="KW-0808">Transferase</keyword>
<evidence type="ECO:0000256" key="3">
    <source>
        <dbReference type="ARBA" id="ARBA00022679"/>
    </source>
</evidence>
<dbReference type="eggNOG" id="COG2230">
    <property type="taxonomic scope" value="Bacteria"/>
</dbReference>
<dbReference type="RefSeq" id="WP_020584123.1">
    <property type="nucleotide sequence ID" value="NZ_JOJP01000001.1"/>
</dbReference>
<accession>A0A081K7K9</accession>
<dbReference type="GO" id="GO:0008610">
    <property type="term" value="P:lipid biosynthetic process"/>
    <property type="evidence" value="ECO:0007669"/>
    <property type="project" value="InterPro"/>
</dbReference>
<dbReference type="GO" id="GO:0008168">
    <property type="term" value="F:methyltransferase activity"/>
    <property type="evidence" value="ECO:0007669"/>
    <property type="project" value="UniProtKB-KW"/>
</dbReference>
<dbReference type="STRING" id="305900.GV64_04665"/>
<dbReference type="PIRSF" id="PIRSF003085">
    <property type="entry name" value="CMAS"/>
    <property type="match status" value="1"/>
</dbReference>
<evidence type="ECO:0000256" key="2">
    <source>
        <dbReference type="ARBA" id="ARBA00022603"/>
    </source>
</evidence>
<keyword evidence="5" id="KW-0443">Lipid metabolism</keyword>
<sequence>MNSTSSTEITSKPLFPALRKVLSWLEKRLVKAEVSRIELRIDGNESVMVGQFKSGTPIPCLQIHNPMGLIQQSSQGLLGWSESYINGDWSTPDLKALTDWAMANEDNLQGVMASNWLSNIFNRILHKMRRNSRSGSRRNIAAHYDLGNDFYKLWLDPSMTYSSALYLEEHEDLETAQKNKYNTIIDWLELREGQSVLEIGCGWGGFARTLNQRHQGAYHGITLSKEQLTYAQQMSDTQSHQFSLTDYRDIHEQFDHIVSIEMIEAVGEEHWPAYFEKIYSSLKPGGSAVIQAILIDDCRFEEYRSGVDFIQRYIFPGGMLPSDRTMKEQASRAGLAITNRLSFGLDYARTLIEWKKHFLAAWPAIEKLGFDERFKRMWQFYLDYCTTGFQFKSIDVCLYKLTKPLEGKTCQAL</sequence>